<accession>A0A2P2L281</accession>
<feature type="region of interest" description="Disordered" evidence="2">
    <location>
        <begin position="88"/>
        <end position="244"/>
    </location>
</feature>
<feature type="compositionally biased region" description="Polar residues" evidence="2">
    <location>
        <begin position="364"/>
        <end position="387"/>
    </location>
</feature>
<dbReference type="EMBL" id="GGEC01031612">
    <property type="protein sequence ID" value="MBX12096.1"/>
    <property type="molecule type" value="Transcribed_RNA"/>
</dbReference>
<dbReference type="PANTHER" id="PTHR33701">
    <property type="entry name" value="TRANSMEMBRANE PROTEIN"/>
    <property type="match status" value="1"/>
</dbReference>
<feature type="coiled-coil region" evidence="1">
    <location>
        <begin position="39"/>
        <end position="73"/>
    </location>
</feature>
<feature type="compositionally biased region" description="Basic and acidic residues" evidence="2">
    <location>
        <begin position="1"/>
        <end position="10"/>
    </location>
</feature>
<name>A0A2P2L281_RHIMU</name>
<feature type="compositionally biased region" description="Basic and acidic residues" evidence="2">
    <location>
        <begin position="150"/>
        <end position="166"/>
    </location>
</feature>
<evidence type="ECO:0000256" key="2">
    <source>
        <dbReference type="SAM" id="MobiDB-lite"/>
    </source>
</evidence>
<feature type="region of interest" description="Disordered" evidence="2">
    <location>
        <begin position="351"/>
        <end position="387"/>
    </location>
</feature>
<feature type="compositionally biased region" description="Basic residues" evidence="2">
    <location>
        <begin position="182"/>
        <end position="195"/>
    </location>
</feature>
<feature type="region of interest" description="Disordered" evidence="2">
    <location>
        <begin position="403"/>
        <end position="456"/>
    </location>
</feature>
<dbReference type="AlphaFoldDB" id="A0A2P2L281"/>
<feature type="compositionally biased region" description="Basic and acidic residues" evidence="2">
    <location>
        <begin position="403"/>
        <end position="414"/>
    </location>
</feature>
<sequence length="656" mass="72079">MNSSDQEKQDQGTNAGMEDNNAMTIEFLRARLLSERSVSKSARQRANELEKRVAELEEQLRIVSVQRMKAEKATADVLAILESNGLSDVSDMYDSLSDQETPREAKVGNEFSKEAKNSVNTKMSEDESEELSVSDLDLSPASARSLSWKGRKDSPCPIEKNRDPSLRRRSSFPSTYSSPKPCKGKSCRQIRHKQSRSVVEEAKGNPTKVDTSEIEHTTMENFPNGSNVGPDMSGAVENEKEETSLQGCLEHEQNLSTDCDYDANGGETDVEKALEHRAQLIGQYEEMERAQREWEEKFRENNSSTPDSCDPANRSDVTEEGYDIKSQELHPPGTVAFQTCEAKPEVQDLSKIWPNDVVPPSHVDMTSTQDQKSSSTPASESLGTPASESATQVFAFPMAREKPNQESLGRDHHSPAHSSYNHLHSHGAHDSPGSLSGPMSTRNSGGGFEDRTSSGSQNKLYALVPHKAPDEVGGVLEALKQAKQSLQHKINRFPLALGGSSGRAAESSVPTTYRGVKEDIPVGCVGLFRLPTDFSTGGNNRPDFLNSNARLSLENYYPDIAGPAAARSPFMTSPPLENRSGISFNDRFVTSGYGERGSRISTQKPLFDSSRENGLPSASMYSYPTYPIIPHYPDLMRHLPSNSRQGLSTPIPSEKL</sequence>
<feature type="compositionally biased region" description="Polar residues" evidence="2">
    <location>
        <begin position="433"/>
        <end position="443"/>
    </location>
</feature>
<feature type="compositionally biased region" description="Basic and acidic residues" evidence="2">
    <location>
        <begin position="291"/>
        <end position="300"/>
    </location>
</feature>
<feature type="compositionally biased region" description="Basic and acidic residues" evidence="2">
    <location>
        <begin position="100"/>
        <end position="116"/>
    </location>
</feature>
<evidence type="ECO:0000256" key="1">
    <source>
        <dbReference type="SAM" id="Coils"/>
    </source>
</evidence>
<keyword evidence="1" id="KW-0175">Coiled coil</keyword>
<reference evidence="3" key="1">
    <citation type="submission" date="2018-02" db="EMBL/GenBank/DDBJ databases">
        <title>Rhizophora mucronata_Transcriptome.</title>
        <authorList>
            <person name="Meera S.P."/>
            <person name="Sreeshan A."/>
            <person name="Augustine A."/>
        </authorList>
    </citation>
    <scope>NUCLEOTIDE SEQUENCE</scope>
    <source>
        <tissue evidence="3">Leaf</tissue>
    </source>
</reference>
<feature type="region of interest" description="Disordered" evidence="2">
    <location>
        <begin position="1"/>
        <end position="22"/>
    </location>
</feature>
<organism evidence="3">
    <name type="scientific">Rhizophora mucronata</name>
    <name type="common">Asiatic mangrove</name>
    <dbReference type="NCBI Taxonomy" id="61149"/>
    <lineage>
        <taxon>Eukaryota</taxon>
        <taxon>Viridiplantae</taxon>
        <taxon>Streptophyta</taxon>
        <taxon>Embryophyta</taxon>
        <taxon>Tracheophyta</taxon>
        <taxon>Spermatophyta</taxon>
        <taxon>Magnoliopsida</taxon>
        <taxon>eudicotyledons</taxon>
        <taxon>Gunneridae</taxon>
        <taxon>Pentapetalae</taxon>
        <taxon>rosids</taxon>
        <taxon>fabids</taxon>
        <taxon>Malpighiales</taxon>
        <taxon>Rhizophoraceae</taxon>
        <taxon>Rhizophora</taxon>
    </lineage>
</organism>
<dbReference type="EMBL" id="GGEC01031605">
    <property type="protein sequence ID" value="MBX12089.1"/>
    <property type="molecule type" value="Transcribed_RNA"/>
</dbReference>
<protein>
    <submittedName>
        <fullName evidence="3">Uncharacterized protein</fullName>
    </submittedName>
</protein>
<evidence type="ECO:0000313" key="3">
    <source>
        <dbReference type="EMBL" id="MBX12089.1"/>
    </source>
</evidence>
<feature type="region of interest" description="Disordered" evidence="2">
    <location>
        <begin position="291"/>
        <end position="332"/>
    </location>
</feature>
<proteinExistence type="predicted"/>
<dbReference type="EMBL" id="GGEC01031610">
    <property type="protein sequence ID" value="MBX12094.1"/>
    <property type="molecule type" value="Transcribed_RNA"/>
</dbReference>
<dbReference type="PANTHER" id="PTHR33701:SF3">
    <property type="entry name" value="TRANSCRIPTIONAL REGULATOR ATRX"/>
    <property type="match status" value="1"/>
</dbReference>